<gene>
    <name evidence="1" type="ORF">ACOLOM_LOCUS2298</name>
</gene>
<keyword evidence="2" id="KW-1185">Reference proteome</keyword>
<dbReference type="Proteomes" id="UP000789525">
    <property type="component" value="Unassembled WGS sequence"/>
</dbReference>
<accession>A0ACA9KT86</accession>
<sequence length="574" mass="61288">MGIDHPSYGDVGGTLAFAKFENSSRCTVQQLPEHLAILVIPLYEALSFGCESYADVLSRYDSIDISNSPDESIFYSGGYSHGKPTTITAVTVSEVKSGELVTLAQTSVLVTTASNGSLITSTQVSVGVITASSNFLITSTYTSVQTPSDNAAATITGADNTQNRNVPTPNTQGTQTSPPQQTTPIAQPGNTVINVQPSNVIQQVSNVVSQATNGVLQQVSNVVNHVTPVVAPVTSAVGQIVTQVASQVAQVPSDVGQVASQVTSGVGQVASQVVQIVSSASSVVPLVLPTLLKRDPPSNNDTNIPKVIIFSSSNNGVPGLNELYNGNRKALDQSIPGLALLSYQDEKSLREEESNETAKIGVEVIACSLSTASRIASEYLSFLNPTISNFWTHQTLQNASIIINCLVIILILQDETIGRHLPTSDMPVKIDSSVVETSTVSANNLTNDDLPEQHRNSIMQPNKEIEESEDDRSSIRIISSYYGNNSIRSVGSNDSTTLATRPSDFLSTRPINIGGVSKNFMHERRDSEYSRASMFKGFDDDDSKSKPIIMDEEEENVGGEPSTLNVLEPVHLED</sequence>
<proteinExistence type="predicted"/>
<name>A0ACA9KT86_9GLOM</name>
<protein>
    <submittedName>
        <fullName evidence="1">6858_t:CDS:1</fullName>
    </submittedName>
</protein>
<dbReference type="EMBL" id="CAJVPT010002890">
    <property type="protein sequence ID" value="CAG8488907.1"/>
    <property type="molecule type" value="Genomic_DNA"/>
</dbReference>
<evidence type="ECO:0000313" key="1">
    <source>
        <dbReference type="EMBL" id="CAG8488907.1"/>
    </source>
</evidence>
<organism evidence="1 2">
    <name type="scientific">Acaulospora colombiana</name>
    <dbReference type="NCBI Taxonomy" id="27376"/>
    <lineage>
        <taxon>Eukaryota</taxon>
        <taxon>Fungi</taxon>
        <taxon>Fungi incertae sedis</taxon>
        <taxon>Mucoromycota</taxon>
        <taxon>Glomeromycotina</taxon>
        <taxon>Glomeromycetes</taxon>
        <taxon>Diversisporales</taxon>
        <taxon>Acaulosporaceae</taxon>
        <taxon>Acaulospora</taxon>
    </lineage>
</organism>
<evidence type="ECO:0000313" key="2">
    <source>
        <dbReference type="Proteomes" id="UP000789525"/>
    </source>
</evidence>
<reference evidence="1" key="1">
    <citation type="submission" date="2021-06" db="EMBL/GenBank/DDBJ databases">
        <authorList>
            <person name="Kallberg Y."/>
            <person name="Tangrot J."/>
            <person name="Rosling A."/>
        </authorList>
    </citation>
    <scope>NUCLEOTIDE SEQUENCE</scope>
    <source>
        <strain evidence="1">CL356</strain>
    </source>
</reference>
<comment type="caution">
    <text evidence="1">The sequence shown here is derived from an EMBL/GenBank/DDBJ whole genome shotgun (WGS) entry which is preliminary data.</text>
</comment>